<dbReference type="Pfam" id="PF04977">
    <property type="entry name" value="DivIC"/>
    <property type="match status" value="1"/>
</dbReference>
<protein>
    <submittedName>
        <fullName evidence="3">Septum formation initiator family protein</fullName>
    </submittedName>
</protein>
<dbReference type="EMBL" id="JAAZSR010000081">
    <property type="protein sequence ID" value="NKX50336.1"/>
    <property type="molecule type" value="Genomic_DNA"/>
</dbReference>
<feature type="region of interest" description="Disordered" evidence="1">
    <location>
        <begin position="1"/>
        <end position="105"/>
    </location>
</feature>
<gene>
    <name evidence="3" type="ORF">HER39_07100</name>
</gene>
<keyword evidence="4" id="KW-1185">Reference proteome</keyword>
<accession>A0ABX1JQ23</accession>
<keyword evidence="2" id="KW-1133">Transmembrane helix</keyword>
<feature type="compositionally biased region" description="Basic residues" evidence="1">
    <location>
        <begin position="1"/>
        <end position="10"/>
    </location>
</feature>
<feature type="transmembrane region" description="Helical" evidence="2">
    <location>
        <begin position="119"/>
        <end position="140"/>
    </location>
</feature>
<proteinExistence type="predicted"/>
<dbReference type="InterPro" id="IPR007060">
    <property type="entry name" value="FtsL/DivIC"/>
</dbReference>
<sequence>MTTRRPRVPRAPRPAGGSGPVDKAPGQRVPPGTAGAAGAAAGGARPGARVFRPEAGRGRAAAPKPTPAQARAAERSELAGAIRNPQGQVRPDRTAQPGRQGAGHAVEPVPAKAFSGRMLALAVVLITITVLLAPSVRVFIEQRSAISKLQAEIEQEQATQDELKKEIARWDDPEYIKQQARDRIFYVMPGETRYMVTGTEGLSESKEHASKSAPSDLPWVDALWDSVKRSATDSPAAK</sequence>
<dbReference type="Proteomes" id="UP000523795">
    <property type="component" value="Unassembled WGS sequence"/>
</dbReference>
<evidence type="ECO:0000313" key="4">
    <source>
        <dbReference type="Proteomes" id="UP000523795"/>
    </source>
</evidence>
<comment type="caution">
    <text evidence="3">The sequence shown here is derived from an EMBL/GenBank/DDBJ whole genome shotgun (WGS) entry which is preliminary data.</text>
</comment>
<organism evidence="3 4">
    <name type="scientific">Arthrobacter deserti</name>
    <dbReference type="NCBI Taxonomy" id="1742687"/>
    <lineage>
        <taxon>Bacteria</taxon>
        <taxon>Bacillati</taxon>
        <taxon>Actinomycetota</taxon>
        <taxon>Actinomycetes</taxon>
        <taxon>Micrococcales</taxon>
        <taxon>Micrococcaceae</taxon>
        <taxon>Arthrobacter</taxon>
    </lineage>
</organism>
<keyword evidence="2" id="KW-0812">Transmembrane</keyword>
<reference evidence="3 4" key="1">
    <citation type="submission" date="2020-04" db="EMBL/GenBank/DDBJ databases">
        <authorList>
            <person name="Liu S."/>
        </authorList>
    </citation>
    <scope>NUCLEOTIDE SEQUENCE [LARGE SCALE GENOMIC DNA]</scope>
    <source>
        <strain evidence="3 4">CGMCC 1.15091</strain>
    </source>
</reference>
<evidence type="ECO:0000256" key="1">
    <source>
        <dbReference type="SAM" id="MobiDB-lite"/>
    </source>
</evidence>
<keyword evidence="2" id="KW-0472">Membrane</keyword>
<evidence type="ECO:0000313" key="3">
    <source>
        <dbReference type="EMBL" id="NKX50336.1"/>
    </source>
</evidence>
<name>A0ABX1JQ23_9MICC</name>
<feature type="compositionally biased region" description="Low complexity" evidence="1">
    <location>
        <begin position="30"/>
        <end position="39"/>
    </location>
</feature>
<evidence type="ECO:0000256" key="2">
    <source>
        <dbReference type="SAM" id="Phobius"/>
    </source>
</evidence>